<evidence type="ECO:0000256" key="11">
    <source>
        <dbReference type="ARBA" id="ARBA00023033"/>
    </source>
</evidence>
<keyword evidence="16" id="KW-1185">Reference proteome</keyword>
<dbReference type="PRINTS" id="PR00463">
    <property type="entry name" value="EP450I"/>
</dbReference>
<evidence type="ECO:0000256" key="3">
    <source>
        <dbReference type="ARBA" id="ARBA00004406"/>
    </source>
</evidence>
<feature type="non-terminal residue" evidence="15">
    <location>
        <position position="2246"/>
    </location>
</feature>
<evidence type="ECO:0000256" key="1">
    <source>
        <dbReference type="ARBA" id="ARBA00001971"/>
    </source>
</evidence>
<evidence type="ECO:0000256" key="12">
    <source>
        <dbReference type="ARBA" id="ARBA00023136"/>
    </source>
</evidence>
<evidence type="ECO:0000256" key="4">
    <source>
        <dbReference type="ARBA" id="ARBA00010617"/>
    </source>
</evidence>
<dbReference type="PROSITE" id="PS00086">
    <property type="entry name" value="CYTOCHROME_P450"/>
    <property type="match status" value="4"/>
</dbReference>
<accession>A0AAD7ZCM4</accession>
<dbReference type="GO" id="GO:0005506">
    <property type="term" value="F:iron ion binding"/>
    <property type="evidence" value="ECO:0007669"/>
    <property type="project" value="InterPro"/>
</dbReference>
<keyword evidence="12" id="KW-0472">Membrane</keyword>
<evidence type="ECO:0000256" key="10">
    <source>
        <dbReference type="ARBA" id="ARBA00023004"/>
    </source>
</evidence>
<evidence type="ECO:0000256" key="8">
    <source>
        <dbReference type="ARBA" id="ARBA00022848"/>
    </source>
</evidence>
<dbReference type="Pfam" id="PF00067">
    <property type="entry name" value="p450"/>
    <property type="match status" value="4"/>
</dbReference>
<dbReference type="InterPro" id="IPR017972">
    <property type="entry name" value="Cyt_P450_CS"/>
</dbReference>
<keyword evidence="5 13" id="KW-0349">Heme</keyword>
<keyword evidence="7" id="KW-0256">Endoplasmic reticulum</keyword>
<evidence type="ECO:0000256" key="6">
    <source>
        <dbReference type="ARBA" id="ARBA00022723"/>
    </source>
</evidence>
<dbReference type="InterPro" id="IPR001128">
    <property type="entry name" value="Cyt_P450"/>
</dbReference>
<dbReference type="GO" id="GO:0016705">
    <property type="term" value="F:oxidoreductase activity, acting on paired donors, with incorporation or reduction of molecular oxygen"/>
    <property type="evidence" value="ECO:0007669"/>
    <property type="project" value="InterPro"/>
</dbReference>
<dbReference type="FunFam" id="1.10.630.10:FF:000182">
    <property type="entry name" value="Cytochrome P450 3A4"/>
    <property type="match status" value="1"/>
</dbReference>
<keyword evidence="8" id="KW-0492">Microsome</keyword>
<dbReference type="GO" id="GO:0020037">
    <property type="term" value="F:heme binding"/>
    <property type="evidence" value="ECO:0007669"/>
    <property type="project" value="InterPro"/>
</dbReference>
<organism evidence="15 16">
    <name type="scientific">Diploptera punctata</name>
    <name type="common">Pacific beetle cockroach</name>
    <dbReference type="NCBI Taxonomy" id="6984"/>
    <lineage>
        <taxon>Eukaryota</taxon>
        <taxon>Metazoa</taxon>
        <taxon>Ecdysozoa</taxon>
        <taxon>Arthropoda</taxon>
        <taxon>Hexapoda</taxon>
        <taxon>Insecta</taxon>
        <taxon>Pterygota</taxon>
        <taxon>Neoptera</taxon>
        <taxon>Polyneoptera</taxon>
        <taxon>Dictyoptera</taxon>
        <taxon>Blattodea</taxon>
        <taxon>Blaberoidea</taxon>
        <taxon>Blaberidae</taxon>
        <taxon>Diplopterinae</taxon>
        <taxon>Diploptera</taxon>
    </lineage>
</organism>
<dbReference type="EMBL" id="JASPKZ010009355">
    <property type="protein sequence ID" value="KAJ9577523.1"/>
    <property type="molecule type" value="Genomic_DNA"/>
</dbReference>
<dbReference type="SUPFAM" id="SSF48264">
    <property type="entry name" value="Cytochrome P450"/>
    <property type="match status" value="4"/>
</dbReference>
<evidence type="ECO:0000256" key="7">
    <source>
        <dbReference type="ARBA" id="ARBA00022824"/>
    </source>
</evidence>
<feature type="binding site" description="axial binding residue" evidence="13">
    <location>
        <position position="2188"/>
    </location>
    <ligand>
        <name>heme</name>
        <dbReference type="ChEBI" id="CHEBI:30413"/>
    </ligand>
    <ligandPart>
        <name>Fe</name>
        <dbReference type="ChEBI" id="CHEBI:18248"/>
    </ligandPart>
</feature>
<sequence length="2246" mass="258089">WVNHRTTGPPVNLHHRTTGKFRSTDHRLAPPGHRFRTTAPPDHRTTGPPHHRTSAPPDHRTTGPPHHRTTDKSTPPNQRTSEPADHRTTGPPHHRTTDKSTPPDHRTTGPPHHRTTVPLVYRTTGPPDHRTTGQPDHRTTGPPDHRPRVILALTYIYFQQVFSYWKKKGVPTLKPIISFGDFLKSVIPNYNPLYMFQGFYDAFDGEKYGGLYSFSKPTLIVKNPELIKTILVKDFDSFHSRGIKVTSEKIDPLAGHLFSLSGSKWRNLRVKLTPTFTSGKMRMMFPTLVETGKELKEYLKKPAGHKEVIEIKDILARYSTDIIASSAFGIECNSLTFPKLTDYIRIGGIPKDVSLYFREMVKDTVEYREKNNVHRNDFMQLLIQLKNKTLVAVEEDPLLKMPTVDSNGLKSNVPFEITMNVIAAQAFVFFLAGFETSSTTMTFCLYELACNPDIQARLRKEIDTVLAKNNGELTYEAVHEMVYLDKVVNETLRKCPPVIVLRRECAQTIQLRDTDLVVDKGTQIFLPVYSLHHDPKYFPDPEKFDPERFNEEEVNKRPHFAYLPFGEGPRLCIGMRFGLMQTKVGLISILSNYKVQVSEKTQIPLKYDPKSLVLAPLGGMWLKIVNRSVILALTYVYFQQAFSYWRKRGVPTLNPIIPFGDFFKSLIPNYNPLYMFQGFYDAFEGEKYGGLYSFSKPSLMLREPELIKTILVKDFDSFYSRGLKTTSEKIEPLAGHLFALSGPKWRNLRVKLTPTFTSGKMRMMFPTLVETGKELKEYLKKPAGHKEVIEIKDILARYSTDIIASCAFGIECNCLKNPDAEFRNWGRRIFQSNLKNRILHYIRIGGVPKDVSLYFREMVKDTVEFREKNKLHRNDFMQLLIQLKNKTLGAVEDDPLLKMPTVESNGLKSNEPFEITMDVIAAQAFVFFLAGFETSSTTMTFCLYEMACNPDIQTRLRKEIDSMLAKNNGELTYEAIHEMAYLDKVINETLRKYPPVTVLTRECTQTIKLRDTDLVVDKGTQIFLPIYALHHDPKYYPDPDKFDPERFDEEEVNKRPHFAYLPFGEGPRLCIGVFGLMQTKVGLISLLSNYEVQVSEKTPIPLNYDPKAVVLAPLGGMWLKIYLYTKFGDSRGSWIKYLSSIFICYKFAIGYDPSEFYITIPLPTFYMSGNETPFNVSSSDSVILALTYVYFQQVFSYWKKKGVPTLKPVIPFGDFFKSVIPNYNPLYMFQGFYDAFDGEKYGGLYSFSKPSLMVREPELIKTILVKDFDSFHSRGIKVTSEKIEPLTGHLFLLSGPKWRNLRVKLTPTFTSGKMRMMFPTLVETGKELKEYLKKPAGHKEVIEIKDILARYSTDIIASCAFGIECNCLKNPDAEFRNWGRRIFQTNLKNRILRIIALTFPKLTDYIRVGGVPKDVSLYFRKMVKDTVEYREKNNLHRNDFMQLLIQMKNRTLGAVEDDPLLKMPTVESNGLKSNVPFEITMDVMAAQAFVFFLAGFETSSTTMTFCLYEMACNPDIQTRLRKEIDSMLAKNNGELTYEAVHDMAYLDKVVNETLRKYPPVTVLTRECTQTIKLRDTDLVVDKGTQIFLPIYALHHDPKYYPNPEKFDPERFNEEEVNKRPHFAYLPFGEGPRLCIGMRFGLMQTKVGLISLLSNYEVQVSEKTPIPLNYDPKAVVLAPLGGMWLKIVNRIRRLERIVDQKISGLLTLRMLDTVSGETYLSSIFICCFHSKRHFGLRTIPELSKIMKNVIGLTAVILALTYVYFLEAFSYWKKKGVPTLKPIIPFGDFFKSVMPNSNPLYMFQDFYDAFEGKKYGGLYAFTKPSLIVKDPELIKNILVKDFDSFYSRGLKTVSEKIEPLAGHLFLLSGPKWRNLRMKLTPTFTSGKMRMMFPTLVETGKELKKCLKTHAEHKEVIEIKDILARYSTDIIASCAFGIECNCLKNPDAEFRNWGRRIFETNLQRRIIRIIALTFPKLTDFIRIRKMVKDTVEYREKNDVHRNDFMQLMIQLKNKTLGAVEEDPLLKMPTVDSNDLKSNIPFAAQAFVFFLAGFETSSTTMTFCLYELACNPDIQARLRKEIDSMLAKNNGQLTYEAIHEMAYLDKVINETLRKYPPVTVLTRECTQTIKLRDTDLVVDKGTQIFLPIYALHHDPKYYPDPEKFDPERFNEEEVNKRPHFAYLPFGEGPRLCIGMRFGLMQTKVGLITILSNYEVQVSEKTPIPLKYDAQALVLAPLGGMWLKIVNRSDT</sequence>
<keyword evidence="10 13" id="KW-0408">Iron</keyword>
<gene>
    <name evidence="15" type="ORF">L9F63_005896</name>
</gene>
<dbReference type="Proteomes" id="UP001233999">
    <property type="component" value="Unassembled WGS sequence"/>
</dbReference>
<dbReference type="PRINTS" id="PR00385">
    <property type="entry name" value="P450"/>
</dbReference>
<feature type="compositionally biased region" description="Polar residues" evidence="14">
    <location>
        <begin position="72"/>
        <end position="81"/>
    </location>
</feature>
<dbReference type="GO" id="GO:0004497">
    <property type="term" value="F:monooxygenase activity"/>
    <property type="evidence" value="ECO:0007669"/>
    <property type="project" value="UniProtKB-KW"/>
</dbReference>
<evidence type="ECO:0000256" key="9">
    <source>
        <dbReference type="ARBA" id="ARBA00023002"/>
    </source>
</evidence>
<dbReference type="CDD" id="cd11056">
    <property type="entry name" value="CYP6-like"/>
    <property type="match status" value="4"/>
</dbReference>
<evidence type="ECO:0000313" key="15">
    <source>
        <dbReference type="EMBL" id="KAJ9577523.1"/>
    </source>
</evidence>
<keyword evidence="9" id="KW-0560">Oxidoreductase</keyword>
<comment type="caution">
    <text evidence="15">The sequence shown here is derived from an EMBL/GenBank/DDBJ whole genome shotgun (WGS) entry which is preliminary data.</text>
</comment>
<dbReference type="InterPro" id="IPR002401">
    <property type="entry name" value="Cyt_P450_E_grp-I"/>
</dbReference>
<dbReference type="FunFam" id="1.10.630.10:FF:000042">
    <property type="entry name" value="Cytochrome P450"/>
    <property type="match status" value="3"/>
</dbReference>
<reference evidence="15" key="2">
    <citation type="submission" date="2023-05" db="EMBL/GenBank/DDBJ databases">
        <authorList>
            <person name="Fouks B."/>
        </authorList>
    </citation>
    <scope>NUCLEOTIDE SEQUENCE</scope>
    <source>
        <strain evidence="15">Stay&amp;Tobe</strain>
        <tissue evidence="15">Testes</tissue>
    </source>
</reference>
<protein>
    <recommendedName>
        <fullName evidence="17">Cytochrome P450</fullName>
    </recommendedName>
</protein>
<keyword evidence="6 13" id="KW-0479">Metal-binding</keyword>
<evidence type="ECO:0000256" key="2">
    <source>
        <dbReference type="ARBA" id="ARBA00004174"/>
    </source>
</evidence>
<comment type="cofactor">
    <cofactor evidence="1 13">
        <name>heme</name>
        <dbReference type="ChEBI" id="CHEBI:30413"/>
    </cofactor>
</comment>
<evidence type="ECO:0008006" key="17">
    <source>
        <dbReference type="Google" id="ProtNLM"/>
    </source>
</evidence>
<dbReference type="GO" id="GO:0005789">
    <property type="term" value="C:endoplasmic reticulum membrane"/>
    <property type="evidence" value="ECO:0007669"/>
    <property type="project" value="UniProtKB-SubCell"/>
</dbReference>
<comment type="similarity">
    <text evidence="4">Belongs to the cytochrome P450 family.</text>
</comment>
<proteinExistence type="inferred from homology"/>
<evidence type="ECO:0000313" key="16">
    <source>
        <dbReference type="Proteomes" id="UP001233999"/>
    </source>
</evidence>
<dbReference type="InterPro" id="IPR036396">
    <property type="entry name" value="Cyt_P450_sf"/>
</dbReference>
<reference evidence="15" key="1">
    <citation type="journal article" date="2023" name="IScience">
        <title>Live-bearing cockroach genome reveals convergent evolutionary mechanisms linked to viviparity in insects and beyond.</title>
        <authorList>
            <person name="Fouks B."/>
            <person name="Harrison M.C."/>
            <person name="Mikhailova A.A."/>
            <person name="Marchal E."/>
            <person name="English S."/>
            <person name="Carruthers M."/>
            <person name="Jennings E.C."/>
            <person name="Chiamaka E.L."/>
            <person name="Frigard R.A."/>
            <person name="Pippel M."/>
            <person name="Attardo G.M."/>
            <person name="Benoit J.B."/>
            <person name="Bornberg-Bauer E."/>
            <person name="Tobe S.S."/>
        </authorList>
    </citation>
    <scope>NUCLEOTIDE SEQUENCE</scope>
    <source>
        <strain evidence="15">Stay&amp;Tobe</strain>
    </source>
</reference>
<dbReference type="PANTHER" id="PTHR24292:SF100">
    <property type="entry name" value="CYTOCHROME P450 6A16, ISOFORM B-RELATED"/>
    <property type="match status" value="1"/>
</dbReference>
<dbReference type="InterPro" id="IPR050476">
    <property type="entry name" value="Insect_CytP450_Detox"/>
</dbReference>
<evidence type="ECO:0000256" key="13">
    <source>
        <dbReference type="PIRSR" id="PIRSR602401-1"/>
    </source>
</evidence>
<feature type="compositionally biased region" description="Basic and acidic residues" evidence="14">
    <location>
        <begin position="127"/>
        <end position="145"/>
    </location>
</feature>
<feature type="region of interest" description="Disordered" evidence="14">
    <location>
        <begin position="1"/>
        <end position="145"/>
    </location>
</feature>
<dbReference type="PANTHER" id="PTHR24292">
    <property type="entry name" value="CYTOCHROME P450"/>
    <property type="match status" value="1"/>
</dbReference>
<feature type="compositionally biased region" description="Basic and acidic residues" evidence="14">
    <location>
        <begin position="95"/>
        <end position="107"/>
    </location>
</feature>
<keyword evidence="11" id="KW-0503">Monooxygenase</keyword>
<name>A0AAD7ZCM4_DIPPU</name>
<evidence type="ECO:0000256" key="5">
    <source>
        <dbReference type="ARBA" id="ARBA00022617"/>
    </source>
</evidence>
<dbReference type="Gene3D" id="1.10.630.10">
    <property type="entry name" value="Cytochrome P450"/>
    <property type="match status" value="4"/>
</dbReference>
<comment type="subcellular location">
    <subcellularLocation>
        <location evidence="3">Endoplasmic reticulum membrane</location>
        <topology evidence="3">Peripheral membrane protein</topology>
    </subcellularLocation>
    <subcellularLocation>
        <location evidence="2">Microsome membrane</location>
        <topology evidence="2">Peripheral membrane protein</topology>
    </subcellularLocation>
</comment>
<evidence type="ECO:0000256" key="14">
    <source>
        <dbReference type="SAM" id="MobiDB-lite"/>
    </source>
</evidence>